<accession>A0ABN8S8Q2</accession>
<dbReference type="SMART" id="SM00479">
    <property type="entry name" value="EXOIII"/>
    <property type="match status" value="1"/>
</dbReference>
<dbReference type="InterPro" id="IPR036397">
    <property type="entry name" value="RNaseH_sf"/>
</dbReference>
<evidence type="ECO:0000256" key="4">
    <source>
        <dbReference type="SAM" id="MobiDB-lite"/>
    </source>
</evidence>
<feature type="region of interest" description="Disordered" evidence="4">
    <location>
        <begin position="327"/>
        <end position="352"/>
    </location>
</feature>
<protein>
    <recommendedName>
        <fullName evidence="5">Exonuclease domain-containing protein</fullName>
    </recommendedName>
</protein>
<dbReference type="SUPFAM" id="SSF53098">
    <property type="entry name" value="Ribonuclease H-like"/>
    <property type="match status" value="1"/>
</dbReference>
<gene>
    <name evidence="6" type="ORF">PEVE_00017347</name>
</gene>
<evidence type="ECO:0000259" key="5">
    <source>
        <dbReference type="SMART" id="SM00479"/>
    </source>
</evidence>
<evidence type="ECO:0000313" key="7">
    <source>
        <dbReference type="Proteomes" id="UP001159427"/>
    </source>
</evidence>
<evidence type="ECO:0000256" key="1">
    <source>
        <dbReference type="ARBA" id="ARBA00022722"/>
    </source>
</evidence>
<evidence type="ECO:0000313" key="6">
    <source>
        <dbReference type="EMBL" id="CAH3187131.1"/>
    </source>
</evidence>
<dbReference type="Gene3D" id="3.30.420.10">
    <property type="entry name" value="Ribonuclease H-like superfamily/Ribonuclease H"/>
    <property type="match status" value="1"/>
</dbReference>
<comment type="caution">
    <text evidence="6">The sequence shown here is derived from an EMBL/GenBank/DDBJ whole genome shotgun (WGS) entry which is preliminary data.</text>
</comment>
<dbReference type="PANTHER" id="PTHR30231">
    <property type="entry name" value="DNA POLYMERASE III SUBUNIT EPSILON"/>
    <property type="match status" value="1"/>
</dbReference>
<feature type="domain" description="Exonuclease" evidence="5">
    <location>
        <begin position="14"/>
        <end position="229"/>
    </location>
</feature>
<dbReference type="InterPro" id="IPR006054">
    <property type="entry name" value="DnaQ"/>
</dbReference>
<dbReference type="InterPro" id="IPR012337">
    <property type="entry name" value="RNaseH-like_sf"/>
</dbReference>
<dbReference type="Proteomes" id="UP001159427">
    <property type="component" value="Unassembled WGS sequence"/>
</dbReference>
<dbReference type="PANTHER" id="PTHR30231:SF4">
    <property type="entry name" value="PROTEIN NEN2"/>
    <property type="match status" value="1"/>
</dbReference>
<sequence length="352" mass="40382">MCSEVNNFRILEPVYAVIDLETTGLDRKEDRIVQIGVVKVKNDTLTPWMTYVNPCKSAESQMDAFRVHRISPDALKDKPTFAEVASKLCAFLHDVGYIVAYNALFDWSMLVEEFRRLESETEKKEGSKILEIIKWLDMYRLAIKTLPEEDDMRAGALFKKFSIHVRTKQIQTFHYLYELKCANSREKEEKDFILTETNATNWIEGFHDAMGDVLATNSLLKELLKMNGYSSIVDVAKNMPYCLLDTELLLIVDNMLQERKTSDKDLKGIAGKAGKFYGTMSSLRGKTLAESPRRKVREAYNALYLRDERRDERIGLILTAALLCDRDESRKRQSTNSSPTSADQEAKKVKSE</sequence>
<keyword evidence="7" id="KW-1185">Reference proteome</keyword>
<organism evidence="6 7">
    <name type="scientific">Porites evermanni</name>
    <dbReference type="NCBI Taxonomy" id="104178"/>
    <lineage>
        <taxon>Eukaryota</taxon>
        <taxon>Metazoa</taxon>
        <taxon>Cnidaria</taxon>
        <taxon>Anthozoa</taxon>
        <taxon>Hexacorallia</taxon>
        <taxon>Scleractinia</taxon>
        <taxon>Fungiina</taxon>
        <taxon>Poritidae</taxon>
        <taxon>Porites</taxon>
    </lineage>
</organism>
<evidence type="ECO:0000256" key="3">
    <source>
        <dbReference type="ARBA" id="ARBA00022839"/>
    </source>
</evidence>
<dbReference type="InterPro" id="IPR013520">
    <property type="entry name" value="Ribonucl_H"/>
</dbReference>
<dbReference type="Pfam" id="PF00929">
    <property type="entry name" value="RNase_T"/>
    <property type="match status" value="1"/>
</dbReference>
<dbReference type="NCBIfam" id="TIGR00573">
    <property type="entry name" value="dnaq"/>
    <property type="match status" value="1"/>
</dbReference>
<dbReference type="EMBL" id="CALNXI010002393">
    <property type="protein sequence ID" value="CAH3187131.1"/>
    <property type="molecule type" value="Genomic_DNA"/>
</dbReference>
<keyword evidence="2" id="KW-0378">Hydrolase</keyword>
<proteinExistence type="predicted"/>
<evidence type="ECO:0000256" key="2">
    <source>
        <dbReference type="ARBA" id="ARBA00022801"/>
    </source>
</evidence>
<feature type="compositionally biased region" description="Polar residues" evidence="4">
    <location>
        <begin position="334"/>
        <end position="343"/>
    </location>
</feature>
<keyword evidence="3" id="KW-0269">Exonuclease</keyword>
<dbReference type="CDD" id="cd06127">
    <property type="entry name" value="DEDDh"/>
    <property type="match status" value="1"/>
</dbReference>
<name>A0ABN8S8Q2_9CNID</name>
<reference evidence="6 7" key="1">
    <citation type="submission" date="2022-05" db="EMBL/GenBank/DDBJ databases">
        <authorList>
            <consortium name="Genoscope - CEA"/>
            <person name="William W."/>
        </authorList>
    </citation>
    <scope>NUCLEOTIDE SEQUENCE [LARGE SCALE GENOMIC DNA]</scope>
</reference>
<keyword evidence="1" id="KW-0540">Nuclease</keyword>